<organism evidence="2 3">
    <name type="scientific">Antrihabitans spumae</name>
    <dbReference type="NCBI Taxonomy" id="3373370"/>
    <lineage>
        <taxon>Bacteria</taxon>
        <taxon>Bacillati</taxon>
        <taxon>Actinomycetota</taxon>
        <taxon>Actinomycetes</taxon>
        <taxon>Mycobacteriales</taxon>
        <taxon>Nocardiaceae</taxon>
        <taxon>Antrihabitans</taxon>
    </lineage>
</organism>
<evidence type="ECO:0000313" key="2">
    <source>
        <dbReference type="EMBL" id="MFH5209392.1"/>
    </source>
</evidence>
<dbReference type="InterPro" id="IPR039569">
    <property type="entry name" value="FAS1-like_DH_region"/>
</dbReference>
<dbReference type="Proteomes" id="UP001609175">
    <property type="component" value="Unassembled WGS sequence"/>
</dbReference>
<dbReference type="Pfam" id="PF13452">
    <property type="entry name" value="FAS1_DH_region"/>
    <property type="match status" value="1"/>
</dbReference>
<dbReference type="InterPro" id="IPR029069">
    <property type="entry name" value="HotDog_dom_sf"/>
</dbReference>
<dbReference type="InterPro" id="IPR016709">
    <property type="entry name" value="HadA-like"/>
</dbReference>
<protein>
    <submittedName>
        <fullName evidence="2">MaoC family dehydratase N-terminal domain-containing protein</fullName>
    </submittedName>
</protein>
<comment type="caution">
    <text evidence="2">The sequence shown here is derived from an EMBL/GenBank/DDBJ whole genome shotgun (WGS) entry which is preliminary data.</text>
</comment>
<gene>
    <name evidence="2" type="ORF">ACHIPZ_14475</name>
</gene>
<dbReference type="PIRSF" id="PIRSF018072">
    <property type="entry name" value="UCP018072"/>
    <property type="match status" value="1"/>
</dbReference>
<feature type="domain" description="FAS1-like dehydratase" evidence="1">
    <location>
        <begin position="7"/>
        <end position="138"/>
    </location>
</feature>
<dbReference type="CDD" id="cd03441">
    <property type="entry name" value="R_hydratase_like"/>
    <property type="match status" value="1"/>
</dbReference>
<reference evidence="2 3" key="1">
    <citation type="submission" date="2024-10" db="EMBL/GenBank/DDBJ databases">
        <authorList>
            <person name="Riesco R."/>
        </authorList>
    </citation>
    <scope>NUCLEOTIDE SEQUENCE [LARGE SCALE GENOMIC DNA]</scope>
    <source>
        <strain evidence="2 3">NCIMB 15449</strain>
    </source>
</reference>
<name>A0ABW7JP18_9NOCA</name>
<accession>A0ABW7JP18</accession>
<evidence type="ECO:0000313" key="3">
    <source>
        <dbReference type="Proteomes" id="UP001609175"/>
    </source>
</evidence>
<dbReference type="Gene3D" id="3.10.129.10">
    <property type="entry name" value="Hotdog Thioesterase"/>
    <property type="match status" value="1"/>
</dbReference>
<dbReference type="SUPFAM" id="SSF54637">
    <property type="entry name" value="Thioesterase/thiol ester dehydrase-isomerase"/>
    <property type="match status" value="1"/>
</dbReference>
<sequence length="153" mass="16460">MALDTNIIGTTFPGTELTLDAGRLRFFAKAIGETNPIFTDPEAARAAGHRDIPAPPTFFFSIELENPNPFGWAADLKIDLRYVLHGEQRFVYHSTAYPGDTLTATSTISDVYSKKGGALDFIVKDTAVTRADGSAVADLTTIIVVRNPAGANK</sequence>
<dbReference type="RefSeq" id="WP_395115137.1">
    <property type="nucleotide sequence ID" value="NZ_JBIMSO010000053.1"/>
</dbReference>
<proteinExistence type="predicted"/>
<evidence type="ECO:0000259" key="1">
    <source>
        <dbReference type="Pfam" id="PF13452"/>
    </source>
</evidence>
<dbReference type="EMBL" id="JBIMSO010000053">
    <property type="protein sequence ID" value="MFH5209392.1"/>
    <property type="molecule type" value="Genomic_DNA"/>
</dbReference>